<accession>A0A099I7A9</accession>
<evidence type="ECO:0000256" key="4">
    <source>
        <dbReference type="ARBA" id="ARBA00012140"/>
    </source>
</evidence>
<feature type="binding site" evidence="14">
    <location>
        <position position="314"/>
    </location>
    <ligand>
        <name>S-adenosyl-L-methionine</name>
        <dbReference type="ChEBI" id="CHEBI:59789"/>
    </ligand>
</feature>
<keyword evidence="9 14" id="KW-0949">S-adenosyl-L-methionine</keyword>
<sequence>MNARGIAYTMLRDICLHKTYSNLLLRKGLNQAKPQDKGLITQIVYGTLQNYRLCRYQWEDCVKKLPSDEVCVLLDMSVYQLFYMDKLPAYAIINDAVEITKKQIHGNMAKLVNAVLHAVQRRGKREITGKEEEALAIRTSHPTWLVQMWKAQYGWDNAQKICEADMETKPNAARVNTWKITRDELIKQDSSFQKGYLSEDALLYDASLAATPWYAQGLLSIQDEASQLIARIVDPQKGEQILDVCSAPGTKANHMAELMQNDGSIVCGDIHEHRVELIREGAARLGITILKPQVMDATELKEVEGILFDRVLCDVPCSGYGVLARKSDIKVHMQSGDMDTLIPIQKAILAKSAEHVKEHGILVYSTCTLNKKENEKQVQAFLKEHENFTLIEERTIFPYTAHTDGFYMAKLQRIS</sequence>
<evidence type="ECO:0000259" key="15">
    <source>
        <dbReference type="PROSITE" id="PS51686"/>
    </source>
</evidence>
<dbReference type="NCBIfam" id="TIGR00563">
    <property type="entry name" value="rsmB"/>
    <property type="match status" value="1"/>
</dbReference>
<organism evidence="16 17">
    <name type="scientific">Clostridium innocuum</name>
    <dbReference type="NCBI Taxonomy" id="1522"/>
    <lineage>
        <taxon>Bacteria</taxon>
        <taxon>Bacillati</taxon>
        <taxon>Bacillota</taxon>
        <taxon>Clostridia</taxon>
        <taxon>Eubacteriales</taxon>
        <taxon>Clostridiaceae</taxon>
        <taxon>Clostridium</taxon>
    </lineage>
</organism>
<keyword evidence="6" id="KW-0698">rRNA processing</keyword>
<dbReference type="GO" id="GO:0008649">
    <property type="term" value="F:rRNA methyltransferase activity"/>
    <property type="evidence" value="ECO:0007669"/>
    <property type="project" value="InterPro"/>
</dbReference>
<dbReference type="CDD" id="cd02440">
    <property type="entry name" value="AdoMet_MTases"/>
    <property type="match status" value="1"/>
</dbReference>
<evidence type="ECO:0000256" key="2">
    <source>
        <dbReference type="ARBA" id="ARBA00004496"/>
    </source>
</evidence>
<comment type="caution">
    <text evidence="16">The sequence shown here is derived from an EMBL/GenBank/DDBJ whole genome shotgun (WGS) entry which is preliminary data.</text>
</comment>
<dbReference type="PANTHER" id="PTHR22807">
    <property type="entry name" value="NOP2 YEAST -RELATED NOL1/NOP2/FMU SUN DOMAIN-CONTAINING"/>
    <property type="match status" value="1"/>
</dbReference>
<dbReference type="InterPro" id="IPR029063">
    <property type="entry name" value="SAM-dependent_MTases_sf"/>
</dbReference>
<dbReference type="RefSeq" id="WP_044905350.1">
    <property type="nucleotide sequence ID" value="NZ_JQIF01000044.1"/>
</dbReference>
<evidence type="ECO:0000256" key="3">
    <source>
        <dbReference type="ARBA" id="ARBA00007494"/>
    </source>
</evidence>
<dbReference type="GO" id="GO:0006355">
    <property type="term" value="P:regulation of DNA-templated transcription"/>
    <property type="evidence" value="ECO:0007669"/>
    <property type="project" value="InterPro"/>
</dbReference>
<keyword evidence="10 14" id="KW-0694">RNA-binding</keyword>
<comment type="similarity">
    <text evidence="3 14">Belongs to the class I-like SAM-binding methyltransferase superfamily. RsmB/NOP family.</text>
</comment>
<dbReference type="Proteomes" id="UP000030008">
    <property type="component" value="Unassembled WGS sequence"/>
</dbReference>
<evidence type="ECO:0000256" key="5">
    <source>
        <dbReference type="ARBA" id="ARBA00022490"/>
    </source>
</evidence>
<comment type="subcellular location">
    <subcellularLocation>
        <location evidence="2">Cytoplasm</location>
    </subcellularLocation>
</comment>
<dbReference type="Gene3D" id="3.30.70.1170">
    <property type="entry name" value="Sun protein, domain 3"/>
    <property type="match status" value="1"/>
</dbReference>
<dbReference type="Gene3D" id="1.10.940.10">
    <property type="entry name" value="NusB-like"/>
    <property type="match status" value="1"/>
</dbReference>
<reference evidence="16 17" key="1">
    <citation type="submission" date="2014-08" db="EMBL/GenBank/DDBJ databases">
        <title>Clostridium innocuum, an unnegligible vancomycin-resistant pathogen causing extra-intestinal infections.</title>
        <authorList>
            <person name="Feng Y."/>
            <person name="Chiu C.-H."/>
        </authorList>
    </citation>
    <scope>NUCLEOTIDE SEQUENCE [LARGE SCALE GENOMIC DNA]</scope>
    <source>
        <strain evidence="16 17">AN88</strain>
    </source>
</reference>
<comment type="catalytic activity">
    <reaction evidence="13">
        <text>cytidine(967) in 16S rRNA + S-adenosyl-L-methionine = 5-methylcytidine(967) in 16S rRNA + S-adenosyl-L-homocysteine + H(+)</text>
        <dbReference type="Rhea" id="RHEA:42748"/>
        <dbReference type="Rhea" id="RHEA-COMP:10219"/>
        <dbReference type="Rhea" id="RHEA-COMP:10220"/>
        <dbReference type="ChEBI" id="CHEBI:15378"/>
        <dbReference type="ChEBI" id="CHEBI:57856"/>
        <dbReference type="ChEBI" id="CHEBI:59789"/>
        <dbReference type="ChEBI" id="CHEBI:74483"/>
        <dbReference type="ChEBI" id="CHEBI:82748"/>
        <dbReference type="EC" id="2.1.1.176"/>
    </reaction>
</comment>
<evidence type="ECO:0000256" key="8">
    <source>
        <dbReference type="ARBA" id="ARBA00022679"/>
    </source>
</evidence>
<dbReference type="InterPro" id="IPR006027">
    <property type="entry name" value="NusB_RsmB_TIM44"/>
</dbReference>
<name>A0A099I7A9_CLOIN</name>
<dbReference type="InterPro" id="IPR049560">
    <property type="entry name" value="MeTrfase_RsmB-F_NOP2_cat"/>
</dbReference>
<dbReference type="PROSITE" id="PS01153">
    <property type="entry name" value="NOL1_NOP2_SUN"/>
    <property type="match status" value="1"/>
</dbReference>
<dbReference type="EC" id="2.1.1.176" evidence="4"/>
<dbReference type="InterPro" id="IPR001678">
    <property type="entry name" value="MeTrfase_RsmB-F_NOP2_dom"/>
</dbReference>
<dbReference type="InterPro" id="IPR035926">
    <property type="entry name" value="NusB-like_sf"/>
</dbReference>
<evidence type="ECO:0000256" key="10">
    <source>
        <dbReference type="ARBA" id="ARBA00022884"/>
    </source>
</evidence>
<dbReference type="Pfam" id="PF01029">
    <property type="entry name" value="NusB"/>
    <property type="match status" value="1"/>
</dbReference>
<evidence type="ECO:0000256" key="11">
    <source>
        <dbReference type="ARBA" id="ARBA00030399"/>
    </source>
</evidence>
<dbReference type="SUPFAM" id="SSF53335">
    <property type="entry name" value="S-adenosyl-L-methionine-dependent methyltransferases"/>
    <property type="match status" value="1"/>
</dbReference>
<dbReference type="SUPFAM" id="SSF48013">
    <property type="entry name" value="NusB-like"/>
    <property type="match status" value="1"/>
</dbReference>
<keyword evidence="8 14" id="KW-0808">Transferase</keyword>
<evidence type="ECO:0000313" key="17">
    <source>
        <dbReference type="Proteomes" id="UP000030008"/>
    </source>
</evidence>
<dbReference type="Pfam" id="PF01189">
    <property type="entry name" value="Methyltr_RsmB-F"/>
    <property type="match status" value="1"/>
</dbReference>
<comment type="function">
    <text evidence="1">Specifically methylates the cytosine at position 967 (m5C967) of 16S rRNA.</text>
</comment>
<dbReference type="GO" id="GO:0005737">
    <property type="term" value="C:cytoplasm"/>
    <property type="evidence" value="ECO:0007669"/>
    <property type="project" value="UniProtKB-SubCell"/>
</dbReference>
<evidence type="ECO:0000256" key="12">
    <source>
        <dbReference type="ARBA" id="ARBA00031088"/>
    </source>
</evidence>
<dbReference type="InterPro" id="IPR023267">
    <property type="entry name" value="RCMT"/>
</dbReference>
<dbReference type="PRINTS" id="PR02008">
    <property type="entry name" value="RCMTFAMILY"/>
</dbReference>
<dbReference type="InterPro" id="IPR054728">
    <property type="entry name" value="RsmB-like_ferredoxin"/>
</dbReference>
<protein>
    <recommendedName>
        <fullName evidence="4">16S rRNA (cytosine(967)-C(5))-methyltransferase</fullName>
        <ecNumber evidence="4">2.1.1.176</ecNumber>
    </recommendedName>
    <alternativeName>
        <fullName evidence="11">16S rRNA m5C967 methyltransferase</fullName>
    </alternativeName>
    <alternativeName>
        <fullName evidence="12">rRNA (cytosine-C(5)-)-methyltransferase RsmB</fullName>
    </alternativeName>
</protein>
<dbReference type="InterPro" id="IPR004573">
    <property type="entry name" value="rRNA_ssu_MeTfrase_B"/>
</dbReference>
<feature type="binding site" evidence="14">
    <location>
        <position position="269"/>
    </location>
    <ligand>
        <name>S-adenosyl-L-methionine</name>
        <dbReference type="ChEBI" id="CHEBI:59789"/>
    </ligand>
</feature>
<dbReference type="GO" id="GO:0003723">
    <property type="term" value="F:RNA binding"/>
    <property type="evidence" value="ECO:0007669"/>
    <property type="project" value="UniProtKB-UniRule"/>
</dbReference>
<dbReference type="AlphaFoldDB" id="A0A099I7A9"/>
<dbReference type="Pfam" id="PF22458">
    <property type="entry name" value="RsmF-B_ferredox"/>
    <property type="match status" value="1"/>
</dbReference>
<dbReference type="InterPro" id="IPR018314">
    <property type="entry name" value="RsmB/NOL1/NOP2-like_CS"/>
</dbReference>
<dbReference type="Gene3D" id="3.40.50.150">
    <property type="entry name" value="Vaccinia Virus protein VP39"/>
    <property type="match status" value="1"/>
</dbReference>
<dbReference type="PROSITE" id="PS51686">
    <property type="entry name" value="SAM_MT_RSMB_NOP"/>
    <property type="match status" value="1"/>
</dbReference>
<evidence type="ECO:0000256" key="13">
    <source>
        <dbReference type="ARBA" id="ARBA00047283"/>
    </source>
</evidence>
<keyword evidence="5" id="KW-0963">Cytoplasm</keyword>
<evidence type="ECO:0000256" key="6">
    <source>
        <dbReference type="ARBA" id="ARBA00022552"/>
    </source>
</evidence>
<evidence type="ECO:0000256" key="1">
    <source>
        <dbReference type="ARBA" id="ARBA00002724"/>
    </source>
</evidence>
<dbReference type="EMBL" id="JQIF01000044">
    <property type="protein sequence ID" value="KGJ53152.1"/>
    <property type="molecule type" value="Genomic_DNA"/>
</dbReference>
<dbReference type="NCBIfam" id="NF011494">
    <property type="entry name" value="PRK14902.1"/>
    <property type="match status" value="1"/>
</dbReference>
<comment type="caution">
    <text evidence="14">Lacks conserved residue(s) required for the propagation of feature annotation.</text>
</comment>
<evidence type="ECO:0000256" key="9">
    <source>
        <dbReference type="ARBA" id="ARBA00022691"/>
    </source>
</evidence>
<feature type="domain" description="SAM-dependent MTase RsmB/NOP-type" evidence="15">
    <location>
        <begin position="147"/>
        <end position="415"/>
    </location>
</feature>
<dbReference type="PANTHER" id="PTHR22807:SF53">
    <property type="entry name" value="RIBOSOMAL RNA SMALL SUBUNIT METHYLTRANSFERASE B-RELATED"/>
    <property type="match status" value="1"/>
</dbReference>
<evidence type="ECO:0000256" key="7">
    <source>
        <dbReference type="ARBA" id="ARBA00022603"/>
    </source>
</evidence>
<keyword evidence="7 14" id="KW-0489">Methyltransferase</keyword>
<feature type="binding site" evidence="14">
    <location>
        <position position="296"/>
    </location>
    <ligand>
        <name>S-adenosyl-L-methionine</name>
        <dbReference type="ChEBI" id="CHEBI:59789"/>
    </ligand>
</feature>
<gene>
    <name evidence="16" type="ORF">CIAN88_10420</name>
</gene>
<dbReference type="FunFam" id="3.40.50.150:FF:000022">
    <property type="entry name" value="Ribosomal RNA small subunit methyltransferase B"/>
    <property type="match status" value="1"/>
</dbReference>
<feature type="active site" description="Nucleophile" evidence="14">
    <location>
        <position position="367"/>
    </location>
</feature>
<evidence type="ECO:0000313" key="16">
    <source>
        <dbReference type="EMBL" id="KGJ53152.1"/>
    </source>
</evidence>
<evidence type="ECO:0000256" key="14">
    <source>
        <dbReference type="PROSITE-ProRule" id="PRU01023"/>
    </source>
</evidence>
<proteinExistence type="inferred from homology"/>